<dbReference type="GO" id="GO:0005789">
    <property type="term" value="C:endoplasmic reticulum membrane"/>
    <property type="evidence" value="ECO:0007669"/>
    <property type="project" value="UniProtKB-SubCell"/>
</dbReference>
<reference evidence="16 17" key="1">
    <citation type="journal article" date="2017" name="Curr. Biol.">
        <title>Genome architecture and evolution of a unichromosomal asexual nematode.</title>
        <authorList>
            <person name="Fradin H."/>
            <person name="Zegar C."/>
            <person name="Gutwein M."/>
            <person name="Lucas J."/>
            <person name="Kovtun M."/>
            <person name="Corcoran D."/>
            <person name="Baugh L.R."/>
            <person name="Kiontke K."/>
            <person name="Gunsalus K."/>
            <person name="Fitch D.H."/>
            <person name="Piano F."/>
        </authorList>
    </citation>
    <scope>NUCLEOTIDE SEQUENCE [LARGE SCALE GENOMIC DNA]</scope>
    <source>
        <strain evidence="16">PF1309</strain>
    </source>
</reference>
<accession>A0A2A2K4E5</accession>
<comment type="similarity">
    <text evidence="3">Belongs to the steroid 5-alpha reductase family.</text>
</comment>
<evidence type="ECO:0000259" key="15">
    <source>
        <dbReference type="Pfam" id="PF02544"/>
    </source>
</evidence>
<evidence type="ECO:0000256" key="2">
    <source>
        <dbReference type="ARBA" id="ARBA00004524"/>
    </source>
</evidence>
<dbReference type="InterPro" id="IPR001104">
    <property type="entry name" value="3-oxo-5_a-steroid_4-DH_C"/>
</dbReference>
<dbReference type="AlphaFoldDB" id="A0A2A2K4E5"/>
<evidence type="ECO:0000256" key="6">
    <source>
        <dbReference type="ARBA" id="ARBA00022824"/>
    </source>
</evidence>
<evidence type="ECO:0000256" key="9">
    <source>
        <dbReference type="ARBA" id="ARBA00022989"/>
    </source>
</evidence>
<organism evidence="16 17">
    <name type="scientific">Diploscapter pachys</name>
    <dbReference type="NCBI Taxonomy" id="2018661"/>
    <lineage>
        <taxon>Eukaryota</taxon>
        <taxon>Metazoa</taxon>
        <taxon>Ecdysozoa</taxon>
        <taxon>Nematoda</taxon>
        <taxon>Chromadorea</taxon>
        <taxon>Rhabditida</taxon>
        <taxon>Rhabditina</taxon>
        <taxon>Rhabditomorpha</taxon>
        <taxon>Rhabditoidea</taxon>
        <taxon>Rhabditidae</taxon>
        <taxon>Diploscapter</taxon>
    </lineage>
</organism>
<keyword evidence="7" id="KW-0492">Microsome</keyword>
<evidence type="ECO:0000256" key="14">
    <source>
        <dbReference type="SAM" id="Phobius"/>
    </source>
</evidence>
<dbReference type="GO" id="GO:0006694">
    <property type="term" value="P:steroid biosynthetic process"/>
    <property type="evidence" value="ECO:0007669"/>
    <property type="project" value="TreeGrafter"/>
</dbReference>
<keyword evidence="6" id="KW-0256">Endoplasmic reticulum</keyword>
<feature type="transmembrane region" description="Helical" evidence="14">
    <location>
        <begin position="249"/>
        <end position="267"/>
    </location>
</feature>
<evidence type="ECO:0000256" key="8">
    <source>
        <dbReference type="ARBA" id="ARBA00022857"/>
    </source>
</evidence>
<keyword evidence="9 14" id="KW-1133">Transmembrane helix</keyword>
<comment type="caution">
    <text evidence="16">The sequence shown here is derived from an EMBL/GenBank/DDBJ whole genome shotgun (WGS) entry which is preliminary data.</text>
</comment>
<keyword evidence="12 14" id="KW-0472">Membrane</keyword>
<evidence type="ECO:0000256" key="3">
    <source>
        <dbReference type="ARBA" id="ARBA00007742"/>
    </source>
</evidence>
<comment type="subcellular location">
    <subcellularLocation>
        <location evidence="1">Endoplasmic reticulum membrane</location>
        <topology evidence="1">Multi-pass membrane protein</topology>
    </subcellularLocation>
    <subcellularLocation>
        <location evidence="2">Microsome membrane</location>
    </subcellularLocation>
</comment>
<dbReference type="GO" id="GO:0030154">
    <property type="term" value="P:cell differentiation"/>
    <property type="evidence" value="ECO:0007669"/>
    <property type="project" value="UniProtKB-KW"/>
</dbReference>
<dbReference type="OrthoDB" id="5793875at2759"/>
<evidence type="ECO:0000256" key="5">
    <source>
        <dbReference type="ARBA" id="ARBA00022782"/>
    </source>
</evidence>
<evidence type="ECO:0000313" key="16">
    <source>
        <dbReference type="EMBL" id="PAV68818.1"/>
    </source>
</evidence>
<protein>
    <recommendedName>
        <fullName evidence="15">3-oxo-5-alpha-steroid 4-dehydrogenase C-terminal domain-containing protein</fullName>
    </recommendedName>
</protein>
<feature type="domain" description="3-oxo-5-alpha-steroid 4-dehydrogenase C-terminal" evidence="15">
    <location>
        <begin position="213"/>
        <end position="357"/>
    </location>
</feature>
<dbReference type="PANTHER" id="PTHR10556">
    <property type="entry name" value="3-OXO-5-ALPHA-STEROID 4-DEHYDROGENASE"/>
    <property type="match status" value="1"/>
</dbReference>
<dbReference type="PROSITE" id="PS50244">
    <property type="entry name" value="S5A_REDUCTASE"/>
    <property type="match status" value="1"/>
</dbReference>
<dbReference type="GO" id="GO:0003865">
    <property type="term" value="F:3-oxo-5-alpha-steroid 4-dehydrogenase activity"/>
    <property type="evidence" value="ECO:0007669"/>
    <property type="project" value="TreeGrafter"/>
</dbReference>
<evidence type="ECO:0000256" key="12">
    <source>
        <dbReference type="ARBA" id="ARBA00023136"/>
    </source>
</evidence>
<dbReference type="STRING" id="2018661.A0A2A2K4E5"/>
<dbReference type="Gene3D" id="1.20.120.1630">
    <property type="match status" value="1"/>
</dbReference>
<feature type="transmembrane region" description="Helical" evidence="14">
    <location>
        <begin position="305"/>
        <end position="325"/>
    </location>
</feature>
<feature type="transmembrane region" description="Helical" evidence="14">
    <location>
        <begin position="215"/>
        <end position="237"/>
    </location>
</feature>
<dbReference type="EMBL" id="LIAE01009682">
    <property type="protein sequence ID" value="PAV68818.1"/>
    <property type="molecule type" value="Genomic_DNA"/>
</dbReference>
<dbReference type="Proteomes" id="UP000218231">
    <property type="component" value="Unassembled WGS sequence"/>
</dbReference>
<dbReference type="Pfam" id="PF02544">
    <property type="entry name" value="Steroid_dh"/>
    <property type="match status" value="1"/>
</dbReference>
<evidence type="ECO:0000256" key="7">
    <source>
        <dbReference type="ARBA" id="ARBA00022848"/>
    </source>
</evidence>
<keyword evidence="8" id="KW-0521">NADP</keyword>
<name>A0A2A2K4E5_9BILA</name>
<dbReference type="InterPro" id="IPR039357">
    <property type="entry name" value="SRD5A/TECR"/>
</dbReference>
<keyword evidence="5" id="KW-0221">Differentiation</keyword>
<gene>
    <name evidence="16" type="ORF">WR25_03543</name>
</gene>
<evidence type="ECO:0000256" key="13">
    <source>
        <dbReference type="SAM" id="Coils"/>
    </source>
</evidence>
<keyword evidence="17" id="KW-1185">Reference proteome</keyword>
<evidence type="ECO:0000256" key="11">
    <source>
        <dbReference type="ARBA" id="ARBA00023098"/>
    </source>
</evidence>
<keyword evidence="13" id="KW-0175">Coiled coil</keyword>
<sequence>MADELQNCIAELTALDQKYSQHKQEFEKWKSENSRQQGTESYNTYIAQFHTWEQGILRKKEDLIKKKTNLESVVAGPENVDSILDELLDQLTPVEFMLSLMQMNIANPPFMEEFVEIFTQIQKGVLPMAAAHGQFNPAVVPTSTLHAPPISFANYPPPASSSSFPSRSNWPVSQPVRPSSPLLEYQNPSKMPFRDFSQQCLIFPLYGRFSQNQPLFYFACAFILCSLSGYAQGAAHVGRFTTAKLTDPFSLFALAIFLLGATINIHSDYLLRNLRKPGEIEHKIPRGGMFEYVSGANFFGEIVEWFGYFLFTRTLAGFALFFFSASNLGPRAFHHHKDYLKKFPNYPKNRRALIPYLI</sequence>
<evidence type="ECO:0000256" key="10">
    <source>
        <dbReference type="ARBA" id="ARBA00023002"/>
    </source>
</evidence>
<evidence type="ECO:0000256" key="1">
    <source>
        <dbReference type="ARBA" id="ARBA00004477"/>
    </source>
</evidence>
<keyword evidence="4 14" id="KW-0812">Transmembrane</keyword>
<evidence type="ECO:0000313" key="17">
    <source>
        <dbReference type="Proteomes" id="UP000218231"/>
    </source>
</evidence>
<keyword evidence="10" id="KW-0560">Oxidoreductase</keyword>
<feature type="coiled-coil region" evidence="13">
    <location>
        <begin position="5"/>
        <end position="32"/>
    </location>
</feature>
<keyword evidence="11" id="KW-0443">Lipid metabolism</keyword>
<proteinExistence type="inferred from homology"/>
<evidence type="ECO:0000256" key="4">
    <source>
        <dbReference type="ARBA" id="ARBA00022692"/>
    </source>
</evidence>
<dbReference type="PANTHER" id="PTHR10556:SF57">
    <property type="entry name" value="3-OXO-5-ALPHA-STEROID 4-DEHYDROGENASE 1"/>
    <property type="match status" value="1"/>
</dbReference>